<evidence type="ECO:0000256" key="3">
    <source>
        <dbReference type="ARBA" id="ARBA00022448"/>
    </source>
</evidence>
<feature type="domain" description="Type II secretion system protein GspF" evidence="11">
    <location>
        <begin position="280"/>
        <end position="402"/>
    </location>
</feature>
<feature type="transmembrane region" description="Helical" evidence="10">
    <location>
        <begin position="176"/>
        <end position="195"/>
    </location>
</feature>
<dbReference type="Gene3D" id="1.20.81.30">
    <property type="entry name" value="Type II secretion system (T2SS), domain F"/>
    <property type="match status" value="2"/>
</dbReference>
<keyword evidence="3 9" id="KW-0813">Transport</keyword>
<dbReference type="PROSITE" id="PS00874">
    <property type="entry name" value="T2SP_F"/>
    <property type="match status" value="1"/>
</dbReference>
<dbReference type="GO" id="GO:0005886">
    <property type="term" value="C:plasma membrane"/>
    <property type="evidence" value="ECO:0007669"/>
    <property type="project" value="UniProtKB-SubCell"/>
</dbReference>
<evidence type="ECO:0000259" key="11">
    <source>
        <dbReference type="Pfam" id="PF00482"/>
    </source>
</evidence>
<dbReference type="AlphaFoldDB" id="A0A3S0YLT5"/>
<dbReference type="InterPro" id="IPR003004">
    <property type="entry name" value="GspF/PilC"/>
</dbReference>
<dbReference type="Proteomes" id="UP000286912">
    <property type="component" value="Unassembled WGS sequence"/>
</dbReference>
<keyword evidence="8 10" id="KW-0472">Membrane</keyword>
<dbReference type="FunFam" id="1.20.81.30:FF:000001">
    <property type="entry name" value="Type II secretion system protein F"/>
    <property type="match status" value="2"/>
</dbReference>
<gene>
    <name evidence="12" type="ORF">ELY37_13620</name>
</gene>
<evidence type="ECO:0000256" key="8">
    <source>
        <dbReference type="ARBA" id="ARBA00023136"/>
    </source>
</evidence>
<dbReference type="PANTHER" id="PTHR30012">
    <property type="entry name" value="GENERAL SECRETION PATHWAY PROTEIN"/>
    <property type="match status" value="1"/>
</dbReference>
<dbReference type="PANTHER" id="PTHR30012:SF7">
    <property type="entry name" value="PROTEIN TRANSPORT PROTEIN HOFC HOMOLOG"/>
    <property type="match status" value="1"/>
</dbReference>
<keyword evidence="4" id="KW-1003">Cell membrane</keyword>
<accession>A0A3S0YLT5</accession>
<keyword evidence="13" id="KW-1185">Reference proteome</keyword>
<keyword evidence="7 10" id="KW-1133">Transmembrane helix</keyword>
<evidence type="ECO:0000256" key="9">
    <source>
        <dbReference type="RuleBase" id="RU003923"/>
    </source>
</evidence>
<feature type="domain" description="Type II secretion system protein GspF" evidence="11">
    <location>
        <begin position="76"/>
        <end position="199"/>
    </location>
</feature>
<comment type="similarity">
    <text evidence="2 9">Belongs to the GSP F family.</text>
</comment>
<evidence type="ECO:0000256" key="7">
    <source>
        <dbReference type="ARBA" id="ARBA00022989"/>
    </source>
</evidence>
<dbReference type="InterPro" id="IPR042094">
    <property type="entry name" value="T2SS_GspF_sf"/>
</dbReference>
<feature type="transmembrane region" description="Helical" evidence="10">
    <location>
        <begin position="383"/>
        <end position="403"/>
    </location>
</feature>
<comment type="subcellular location">
    <subcellularLocation>
        <location evidence="1 9">Cell inner membrane</location>
        <topology evidence="1 9">Multi-pass membrane protein</topology>
    </subcellularLocation>
</comment>
<evidence type="ECO:0000256" key="6">
    <source>
        <dbReference type="ARBA" id="ARBA00022692"/>
    </source>
</evidence>
<evidence type="ECO:0000313" key="13">
    <source>
        <dbReference type="Proteomes" id="UP000286912"/>
    </source>
</evidence>
<dbReference type="InterPro" id="IPR018076">
    <property type="entry name" value="T2SS_GspF_dom"/>
</dbReference>
<dbReference type="RefSeq" id="WP_126951765.1">
    <property type="nucleotide sequence ID" value="NZ_RZHD01000006.1"/>
</dbReference>
<name>A0A3S0YLT5_9GAMM</name>
<proteinExistence type="inferred from homology"/>
<dbReference type="InterPro" id="IPR001992">
    <property type="entry name" value="T2SS_GspF/T4SS_PilC_CS"/>
</dbReference>
<evidence type="ECO:0000313" key="12">
    <source>
        <dbReference type="EMBL" id="RUR45097.1"/>
    </source>
</evidence>
<dbReference type="OrthoDB" id="9805682at2"/>
<organism evidence="12 13">
    <name type="scientific">Vreelandella populi</name>
    <dbReference type="NCBI Taxonomy" id="2498858"/>
    <lineage>
        <taxon>Bacteria</taxon>
        <taxon>Pseudomonadati</taxon>
        <taxon>Pseudomonadota</taxon>
        <taxon>Gammaproteobacteria</taxon>
        <taxon>Oceanospirillales</taxon>
        <taxon>Halomonadaceae</taxon>
        <taxon>Vreelandella</taxon>
    </lineage>
</organism>
<sequence length="410" mass="45107">MARQTNKLKARPRHLYRWKWIGIGPQARPLTGESIGHSKTDIIVELSKQNIHVRRIQRKGGSYSSGSIKSADIMIFSRQMATMINAGIPLLQALYVVAESLKKPSMVALLKQLADDVASGTSFSDALGHHPQHFDRLFIHLVQAGEQAGTLSSMLERNAVYKEKVESLKARVKKALWYPFTVLITGWGITLLLLIKVVPQFESMFQSFGAELPALTQLIVNLSVLAQQLWLPLLGILMTTVLVFKWLVRRSSALAYRLDKAILQLPVIGSIVNKAAVARFARTLATTFASGVPLVDGLDTAAGSSGNKVYEQAVRQVRQDVATGQQLHFSMRMTNCFPTLTVQMVSIGEEAGALATMLHRVAEYYEEEVDNAVDALTSLMEPLIIIILGILVGGIVVSMYLPIFDLGTVI</sequence>
<keyword evidence="5" id="KW-0997">Cell inner membrane</keyword>
<comment type="caution">
    <text evidence="12">The sequence shown here is derived from an EMBL/GenBank/DDBJ whole genome shotgun (WGS) entry which is preliminary data.</text>
</comment>
<evidence type="ECO:0000256" key="10">
    <source>
        <dbReference type="SAM" id="Phobius"/>
    </source>
</evidence>
<evidence type="ECO:0000256" key="1">
    <source>
        <dbReference type="ARBA" id="ARBA00004429"/>
    </source>
</evidence>
<evidence type="ECO:0000256" key="5">
    <source>
        <dbReference type="ARBA" id="ARBA00022519"/>
    </source>
</evidence>
<dbReference type="Pfam" id="PF00482">
    <property type="entry name" value="T2SSF"/>
    <property type="match status" value="2"/>
</dbReference>
<dbReference type="GO" id="GO:0015628">
    <property type="term" value="P:protein secretion by the type II secretion system"/>
    <property type="evidence" value="ECO:0007669"/>
    <property type="project" value="TreeGrafter"/>
</dbReference>
<evidence type="ECO:0000256" key="2">
    <source>
        <dbReference type="ARBA" id="ARBA00005745"/>
    </source>
</evidence>
<dbReference type="EMBL" id="RZHD01000006">
    <property type="protein sequence ID" value="RUR45097.1"/>
    <property type="molecule type" value="Genomic_DNA"/>
</dbReference>
<reference evidence="12 13" key="1">
    <citation type="submission" date="2018-12" db="EMBL/GenBank/DDBJ databases">
        <title>three novel Halomonas strain isolated from plants.</title>
        <authorList>
            <person name="Sun C."/>
        </authorList>
    </citation>
    <scope>NUCLEOTIDE SEQUENCE [LARGE SCALE GENOMIC DNA]</scope>
    <source>
        <strain evidence="12 13">RC</strain>
    </source>
</reference>
<protein>
    <submittedName>
        <fullName evidence="12">Type II secretion system F family protein</fullName>
    </submittedName>
</protein>
<keyword evidence="6 9" id="KW-0812">Transmembrane</keyword>
<dbReference type="PRINTS" id="PR00812">
    <property type="entry name" value="BCTERIALGSPF"/>
</dbReference>
<evidence type="ECO:0000256" key="4">
    <source>
        <dbReference type="ARBA" id="ARBA00022475"/>
    </source>
</evidence>
<feature type="transmembrane region" description="Helical" evidence="10">
    <location>
        <begin position="229"/>
        <end position="248"/>
    </location>
</feature>